<feature type="compositionally biased region" description="Polar residues" evidence="1">
    <location>
        <begin position="7"/>
        <end position="30"/>
    </location>
</feature>
<dbReference type="EMBL" id="PVWO01000070">
    <property type="protein sequence ID" value="PSB57596.1"/>
    <property type="molecule type" value="Genomic_DNA"/>
</dbReference>
<evidence type="ECO:0000256" key="1">
    <source>
        <dbReference type="SAM" id="MobiDB-lite"/>
    </source>
</evidence>
<keyword evidence="3" id="KW-1185">Reference proteome</keyword>
<dbReference type="AlphaFoldDB" id="A0A2T1GIM3"/>
<feature type="compositionally biased region" description="Pro residues" evidence="1">
    <location>
        <begin position="57"/>
        <end position="79"/>
    </location>
</feature>
<gene>
    <name evidence="2" type="ORF">C7B77_07910</name>
</gene>
<accession>A0A2T1GIM3</accession>
<feature type="region of interest" description="Disordered" evidence="1">
    <location>
        <begin position="52"/>
        <end position="87"/>
    </location>
</feature>
<evidence type="ECO:0000313" key="3">
    <source>
        <dbReference type="Proteomes" id="UP000238937"/>
    </source>
</evidence>
<feature type="region of interest" description="Disordered" evidence="1">
    <location>
        <begin position="1"/>
        <end position="30"/>
    </location>
</feature>
<organism evidence="2 3">
    <name type="scientific">Chamaesiphon polymorphus CCALA 037</name>
    <dbReference type="NCBI Taxonomy" id="2107692"/>
    <lineage>
        <taxon>Bacteria</taxon>
        <taxon>Bacillati</taxon>
        <taxon>Cyanobacteriota</taxon>
        <taxon>Cyanophyceae</taxon>
        <taxon>Gomontiellales</taxon>
        <taxon>Chamaesiphonaceae</taxon>
        <taxon>Chamaesiphon</taxon>
    </lineage>
</organism>
<comment type="caution">
    <text evidence="2">The sequence shown here is derived from an EMBL/GenBank/DDBJ whole genome shotgun (WGS) entry which is preliminary data.</text>
</comment>
<reference evidence="2 3" key="1">
    <citation type="submission" date="2018-03" db="EMBL/GenBank/DDBJ databases">
        <title>The ancient ancestry and fast evolution of plastids.</title>
        <authorList>
            <person name="Moore K.R."/>
            <person name="Magnabosco C."/>
            <person name="Momper L."/>
            <person name="Gold D.A."/>
            <person name="Bosak T."/>
            <person name="Fournier G.P."/>
        </authorList>
    </citation>
    <scope>NUCLEOTIDE SEQUENCE [LARGE SCALE GENOMIC DNA]</scope>
    <source>
        <strain evidence="2 3">CCALA 037</strain>
    </source>
</reference>
<dbReference type="Proteomes" id="UP000238937">
    <property type="component" value="Unassembled WGS sequence"/>
</dbReference>
<sequence length="340" mass="35211">MMPLYSASATYASPEIKSSSNNPIATGNAASLGRLSSTDYHAPTAAPIIANNLLGQVPPPPPTPTDTPTTPPATTPAPPSGSETQDIQNQLNELKNPPPQDNANTFQPKSSPAFSIFNPIGFGADKNLVFLSVSYQSRTRFTQTSDGEAGIGIGLGDAVNSIGAEISYSLNSFGSSAGFGSGAFNAKLHKRIGEDSAVAIGWNQFAKVQFGGGRNGNGASDYPNNSYYLVGTKILRTVDDINQPFSRLALTAGVGSGVFLPFDRNAPLDRGGLNVFGSVGVRVARPVSAVVEWTGQDLAAGVSVAPFDNFPLVITPAVRDITGAGDGARFILGASLAFNF</sequence>
<name>A0A2T1GIM3_9CYAN</name>
<evidence type="ECO:0000313" key="2">
    <source>
        <dbReference type="EMBL" id="PSB57596.1"/>
    </source>
</evidence>
<proteinExistence type="predicted"/>
<protein>
    <submittedName>
        <fullName evidence="2">Uncharacterized protein</fullName>
    </submittedName>
</protein>